<reference evidence="1 2" key="1">
    <citation type="submission" date="2018-03" db="EMBL/GenBank/DDBJ databases">
        <title>Genomic Encyclopedia of Archaeal and Bacterial Type Strains, Phase II (KMG-II): from individual species to whole genera.</title>
        <authorList>
            <person name="Goeker M."/>
        </authorList>
    </citation>
    <scope>NUCLEOTIDE SEQUENCE [LARGE SCALE GENOMIC DNA]</scope>
    <source>
        <strain evidence="1 2">DSM 28229</strain>
    </source>
</reference>
<sequence>MITQDNTCEKILFKYHSAILNKVVEETLLAQKVDENSGIFKLESIPFYGPLIATDDEFFAEYDSELDSYIYKNTTKHSGNSIVLVVIVLEGLDIEMICDEFEALDCEYEVLNDQYFAMKVPSEVDYSMVKHQILKYESSGIIEHAEAFLSQKHLGENV</sequence>
<accession>A0A315ZD43</accession>
<gene>
    <name evidence="1" type="ORF">BC781_102313</name>
</gene>
<dbReference type="Pfam" id="PF14085">
    <property type="entry name" value="DUF4265"/>
    <property type="match status" value="1"/>
</dbReference>
<dbReference type="InterPro" id="IPR025361">
    <property type="entry name" value="DUF4265"/>
</dbReference>
<protein>
    <submittedName>
        <fullName evidence="1">Uncharacterized protein DUF4265</fullName>
    </submittedName>
</protein>
<proteinExistence type="predicted"/>
<keyword evidence="2" id="KW-1185">Reference proteome</keyword>
<dbReference type="EMBL" id="QGDO01000002">
    <property type="protein sequence ID" value="PWJ42768.1"/>
    <property type="molecule type" value="Genomic_DNA"/>
</dbReference>
<evidence type="ECO:0000313" key="1">
    <source>
        <dbReference type="EMBL" id="PWJ42768.1"/>
    </source>
</evidence>
<dbReference type="Proteomes" id="UP000245535">
    <property type="component" value="Unassembled WGS sequence"/>
</dbReference>
<dbReference type="RefSeq" id="WP_109616892.1">
    <property type="nucleotide sequence ID" value="NZ_QGDO01000002.1"/>
</dbReference>
<dbReference type="OrthoDB" id="1030945at2"/>
<name>A0A315ZD43_SEDFL</name>
<organism evidence="1 2">
    <name type="scientific">Sediminitomix flava</name>
    <dbReference type="NCBI Taxonomy" id="379075"/>
    <lineage>
        <taxon>Bacteria</taxon>
        <taxon>Pseudomonadati</taxon>
        <taxon>Bacteroidota</taxon>
        <taxon>Cytophagia</taxon>
        <taxon>Cytophagales</taxon>
        <taxon>Flammeovirgaceae</taxon>
        <taxon>Sediminitomix</taxon>
    </lineage>
</organism>
<comment type="caution">
    <text evidence="1">The sequence shown here is derived from an EMBL/GenBank/DDBJ whole genome shotgun (WGS) entry which is preliminary data.</text>
</comment>
<dbReference type="AlphaFoldDB" id="A0A315ZD43"/>
<evidence type="ECO:0000313" key="2">
    <source>
        <dbReference type="Proteomes" id="UP000245535"/>
    </source>
</evidence>